<proteinExistence type="predicted"/>
<protein>
    <recommendedName>
        <fullName evidence="3">DUF4829 domain-containing protein</fullName>
    </recommendedName>
</protein>
<accession>A0ABP6X866</accession>
<sequence>MVLAAAGSTQRSASRRRLVVGLVVAVVLSVTLAAGYGLGFRLNLQTRSVPLPTAAASPEEVVRTYTEAYDHRDFATMAAIYPSDRSAFSRFRAMGTMRDLQITQSRVASESDLSGTFPKAGHSYYRVEVTLDYTGLTGSDFSFDDGPNGWTYWLERSTASDPWTITDQGNG</sequence>
<dbReference type="EMBL" id="BAAAYR010000001">
    <property type="protein sequence ID" value="GAA3560501.1"/>
    <property type="molecule type" value="Genomic_DNA"/>
</dbReference>
<dbReference type="RefSeq" id="WP_204911542.1">
    <property type="nucleotide sequence ID" value="NZ_BAAAYR010000001.1"/>
</dbReference>
<keyword evidence="2" id="KW-1185">Reference proteome</keyword>
<organism evidence="1 2">
    <name type="scientific">Microlunatus spumicola</name>
    <dbReference type="NCBI Taxonomy" id="81499"/>
    <lineage>
        <taxon>Bacteria</taxon>
        <taxon>Bacillati</taxon>
        <taxon>Actinomycetota</taxon>
        <taxon>Actinomycetes</taxon>
        <taxon>Propionibacteriales</taxon>
        <taxon>Propionibacteriaceae</taxon>
        <taxon>Microlunatus</taxon>
    </lineage>
</organism>
<evidence type="ECO:0008006" key="3">
    <source>
        <dbReference type="Google" id="ProtNLM"/>
    </source>
</evidence>
<gene>
    <name evidence="1" type="ORF">GCM10022197_15020</name>
</gene>
<name>A0ABP6X866_9ACTN</name>
<reference evidence="2" key="1">
    <citation type="journal article" date="2019" name="Int. J. Syst. Evol. Microbiol.">
        <title>The Global Catalogue of Microorganisms (GCM) 10K type strain sequencing project: providing services to taxonomists for standard genome sequencing and annotation.</title>
        <authorList>
            <consortium name="The Broad Institute Genomics Platform"/>
            <consortium name="The Broad Institute Genome Sequencing Center for Infectious Disease"/>
            <person name="Wu L."/>
            <person name="Ma J."/>
        </authorList>
    </citation>
    <scope>NUCLEOTIDE SEQUENCE [LARGE SCALE GENOMIC DNA]</scope>
    <source>
        <strain evidence="2">JCM 16540</strain>
    </source>
</reference>
<evidence type="ECO:0000313" key="1">
    <source>
        <dbReference type="EMBL" id="GAA3560501.1"/>
    </source>
</evidence>
<evidence type="ECO:0000313" key="2">
    <source>
        <dbReference type="Proteomes" id="UP001500767"/>
    </source>
</evidence>
<dbReference type="Proteomes" id="UP001500767">
    <property type="component" value="Unassembled WGS sequence"/>
</dbReference>
<comment type="caution">
    <text evidence="1">The sequence shown here is derived from an EMBL/GenBank/DDBJ whole genome shotgun (WGS) entry which is preliminary data.</text>
</comment>